<evidence type="ECO:0000313" key="2">
    <source>
        <dbReference type="Proteomes" id="UP000276133"/>
    </source>
</evidence>
<sequence>MPELIIGTYSTLQKSTLLFPFSYGQIDFGHGCISINRRSVFADIMEHNRINLYRFFMKKPIIKHLILLHIKKRS</sequence>
<proteinExistence type="predicted"/>
<accession>A0A3M7QAW2</accession>
<dbReference type="Proteomes" id="UP000276133">
    <property type="component" value="Unassembled WGS sequence"/>
</dbReference>
<keyword evidence="2" id="KW-1185">Reference proteome</keyword>
<name>A0A3M7QAW2_BRAPC</name>
<organism evidence="1 2">
    <name type="scientific">Brachionus plicatilis</name>
    <name type="common">Marine rotifer</name>
    <name type="synonym">Brachionus muelleri</name>
    <dbReference type="NCBI Taxonomy" id="10195"/>
    <lineage>
        <taxon>Eukaryota</taxon>
        <taxon>Metazoa</taxon>
        <taxon>Spiralia</taxon>
        <taxon>Gnathifera</taxon>
        <taxon>Rotifera</taxon>
        <taxon>Eurotatoria</taxon>
        <taxon>Monogononta</taxon>
        <taxon>Pseudotrocha</taxon>
        <taxon>Ploima</taxon>
        <taxon>Brachionidae</taxon>
        <taxon>Brachionus</taxon>
    </lineage>
</organism>
<comment type="caution">
    <text evidence="1">The sequence shown here is derived from an EMBL/GenBank/DDBJ whole genome shotgun (WGS) entry which is preliminary data.</text>
</comment>
<dbReference type="EMBL" id="REGN01006774">
    <property type="protein sequence ID" value="RNA08352.1"/>
    <property type="molecule type" value="Genomic_DNA"/>
</dbReference>
<evidence type="ECO:0000313" key="1">
    <source>
        <dbReference type="EMBL" id="RNA08352.1"/>
    </source>
</evidence>
<gene>
    <name evidence="1" type="ORF">BpHYR1_002724</name>
</gene>
<reference evidence="1 2" key="1">
    <citation type="journal article" date="2018" name="Sci. Rep.">
        <title>Genomic signatures of local adaptation to the degree of environmental predictability in rotifers.</title>
        <authorList>
            <person name="Franch-Gras L."/>
            <person name="Hahn C."/>
            <person name="Garcia-Roger E.M."/>
            <person name="Carmona M.J."/>
            <person name="Serra M."/>
            <person name="Gomez A."/>
        </authorList>
    </citation>
    <scope>NUCLEOTIDE SEQUENCE [LARGE SCALE GENOMIC DNA]</scope>
    <source>
        <strain evidence="1">HYR1</strain>
    </source>
</reference>
<protein>
    <submittedName>
        <fullName evidence="1">Uncharacterized protein</fullName>
    </submittedName>
</protein>
<dbReference type="AlphaFoldDB" id="A0A3M7QAW2"/>